<organism evidence="5 6">
    <name type="scientific">Flexivirga oryzae</name>
    <dbReference type="NCBI Taxonomy" id="1794944"/>
    <lineage>
        <taxon>Bacteria</taxon>
        <taxon>Bacillati</taxon>
        <taxon>Actinomycetota</taxon>
        <taxon>Actinomycetes</taxon>
        <taxon>Micrococcales</taxon>
        <taxon>Dermacoccaceae</taxon>
        <taxon>Flexivirga</taxon>
    </lineage>
</organism>
<accession>A0A839N3W1</accession>
<dbReference type="InterPro" id="IPR020449">
    <property type="entry name" value="Tscrpt_reg_AraC-type_HTH"/>
</dbReference>
<keyword evidence="6" id="KW-1185">Reference proteome</keyword>
<dbReference type="InterPro" id="IPR035418">
    <property type="entry name" value="AraC-bd_2"/>
</dbReference>
<gene>
    <name evidence="5" type="ORF">FHU39_001981</name>
</gene>
<sequence length="295" mass="32663">MAQQDWAEWCSDVHGEFGFDFYTDSYKGTVRRQRTDTYQLVSWTGESELVRREASGIRRDPRGHYELFVPLNDTLHVGGDAADQAMNPGEMVLVPIDAPFYVAHRDDAAALSLLVPFERIEQRLGTVPKRGQRMLPSTGTSRLTRDLLVGLVRERESLSAMEFDTIVDRVVDLFCIAAVGDNAPPAGVGAPAVLEAVRRYVREHLTDPDLTVARMAREIGWSPRYVQAVLGQEGTTASDLIRTERLELARTRLASPAFADHSITDIANSVGYGSPSAFSSAFRGRFGGSPRDFRS</sequence>
<dbReference type="SUPFAM" id="SSF46689">
    <property type="entry name" value="Homeodomain-like"/>
    <property type="match status" value="1"/>
</dbReference>
<reference evidence="5 6" key="1">
    <citation type="submission" date="2020-08" db="EMBL/GenBank/DDBJ databases">
        <title>Sequencing the genomes of 1000 actinobacteria strains.</title>
        <authorList>
            <person name="Klenk H.-P."/>
        </authorList>
    </citation>
    <scope>NUCLEOTIDE SEQUENCE [LARGE SCALE GENOMIC DNA]</scope>
    <source>
        <strain evidence="5 6">DSM 105369</strain>
    </source>
</reference>
<name>A0A839N3W1_9MICO</name>
<dbReference type="PANTHER" id="PTHR46796">
    <property type="entry name" value="HTH-TYPE TRANSCRIPTIONAL ACTIVATOR RHAS-RELATED"/>
    <property type="match status" value="1"/>
</dbReference>
<dbReference type="EMBL" id="JACHVQ010000001">
    <property type="protein sequence ID" value="MBB2891997.1"/>
    <property type="molecule type" value="Genomic_DNA"/>
</dbReference>
<keyword evidence="3" id="KW-0804">Transcription</keyword>
<evidence type="ECO:0000256" key="3">
    <source>
        <dbReference type="ARBA" id="ARBA00023163"/>
    </source>
</evidence>
<dbReference type="InterPro" id="IPR050204">
    <property type="entry name" value="AraC_XylS_family_regulators"/>
</dbReference>
<protein>
    <submittedName>
        <fullName evidence="5">AraC-like DNA-binding protein</fullName>
    </submittedName>
</protein>
<dbReference type="PRINTS" id="PR00032">
    <property type="entry name" value="HTHARAC"/>
</dbReference>
<evidence type="ECO:0000256" key="1">
    <source>
        <dbReference type="ARBA" id="ARBA00023015"/>
    </source>
</evidence>
<evidence type="ECO:0000259" key="4">
    <source>
        <dbReference type="PROSITE" id="PS01124"/>
    </source>
</evidence>
<dbReference type="InterPro" id="IPR018060">
    <property type="entry name" value="HTH_AraC"/>
</dbReference>
<dbReference type="Gene3D" id="1.10.10.60">
    <property type="entry name" value="Homeodomain-like"/>
    <property type="match status" value="1"/>
</dbReference>
<dbReference type="RefSeq" id="WP_183320187.1">
    <property type="nucleotide sequence ID" value="NZ_JACHVQ010000001.1"/>
</dbReference>
<dbReference type="PROSITE" id="PS01124">
    <property type="entry name" value="HTH_ARAC_FAMILY_2"/>
    <property type="match status" value="1"/>
</dbReference>
<evidence type="ECO:0000256" key="2">
    <source>
        <dbReference type="ARBA" id="ARBA00023125"/>
    </source>
</evidence>
<dbReference type="AlphaFoldDB" id="A0A839N3W1"/>
<dbReference type="Pfam" id="PF14525">
    <property type="entry name" value="AraC_binding_2"/>
    <property type="match status" value="1"/>
</dbReference>
<dbReference type="Pfam" id="PF12833">
    <property type="entry name" value="HTH_18"/>
    <property type="match status" value="1"/>
</dbReference>
<dbReference type="Proteomes" id="UP000559182">
    <property type="component" value="Unassembled WGS sequence"/>
</dbReference>
<dbReference type="GO" id="GO:0043565">
    <property type="term" value="F:sequence-specific DNA binding"/>
    <property type="evidence" value="ECO:0007669"/>
    <property type="project" value="InterPro"/>
</dbReference>
<feature type="domain" description="HTH araC/xylS-type" evidence="4">
    <location>
        <begin position="195"/>
        <end position="295"/>
    </location>
</feature>
<proteinExistence type="predicted"/>
<keyword evidence="2 5" id="KW-0238">DNA-binding</keyword>
<dbReference type="SMART" id="SM00342">
    <property type="entry name" value="HTH_ARAC"/>
    <property type="match status" value="1"/>
</dbReference>
<dbReference type="GO" id="GO:0003700">
    <property type="term" value="F:DNA-binding transcription factor activity"/>
    <property type="evidence" value="ECO:0007669"/>
    <property type="project" value="InterPro"/>
</dbReference>
<keyword evidence="1" id="KW-0805">Transcription regulation</keyword>
<dbReference type="PANTHER" id="PTHR46796:SF6">
    <property type="entry name" value="ARAC SUBFAMILY"/>
    <property type="match status" value="1"/>
</dbReference>
<dbReference type="InterPro" id="IPR009057">
    <property type="entry name" value="Homeodomain-like_sf"/>
</dbReference>
<evidence type="ECO:0000313" key="6">
    <source>
        <dbReference type="Proteomes" id="UP000559182"/>
    </source>
</evidence>
<comment type="caution">
    <text evidence="5">The sequence shown here is derived from an EMBL/GenBank/DDBJ whole genome shotgun (WGS) entry which is preliminary data.</text>
</comment>
<evidence type="ECO:0000313" key="5">
    <source>
        <dbReference type="EMBL" id="MBB2891997.1"/>
    </source>
</evidence>